<keyword evidence="5" id="KW-1185">Reference proteome</keyword>
<proteinExistence type="predicted"/>
<dbReference type="PANTHER" id="PTHR30204">
    <property type="entry name" value="REDOX-CYCLING DRUG-SENSING TRANSCRIPTIONAL ACTIVATOR SOXR"/>
    <property type="match status" value="1"/>
</dbReference>
<evidence type="ECO:0000313" key="5">
    <source>
        <dbReference type="Proteomes" id="UP001335325"/>
    </source>
</evidence>
<dbReference type="GeneID" id="91545370"/>
<sequence length="294" mass="30851">MRAEKGRAVGSEVRFRSVDLARSAGVSTQQIRNYEESGVLPPASRTESGYRVFEEVHRQALLAFRALLKGYGPVTATPVMRRVHGGDVPGALALVDAAHAALHEERVALRAADEALRALAGAGPVASSRPALRIGEVAALLGVRTSALRVWEAAGLLTPRRERGTGYRLFDPADVRDARLVHTLRSSHYLFDRIRPVLDGLRREGSSEALRVAFVARGEALTARTRAMLEGAGVLHSYLGLVAAGDSARNPAEGSAGDPAGGSDRGSDRSSAGGRTGVPTRGHTGSPAGNSAGD</sequence>
<dbReference type="CDD" id="cd04772">
    <property type="entry name" value="HTH_TioE_rpt1"/>
    <property type="match status" value="1"/>
</dbReference>
<evidence type="ECO:0000259" key="3">
    <source>
        <dbReference type="PROSITE" id="PS50937"/>
    </source>
</evidence>
<organism evidence="4 5">
    <name type="scientific">Streptomyces hirsutus</name>
    <dbReference type="NCBI Taxonomy" id="35620"/>
    <lineage>
        <taxon>Bacteria</taxon>
        <taxon>Bacillati</taxon>
        <taxon>Actinomycetota</taxon>
        <taxon>Actinomycetes</taxon>
        <taxon>Kitasatosporales</taxon>
        <taxon>Streptomycetaceae</taxon>
        <taxon>Streptomyces</taxon>
    </lineage>
</organism>
<evidence type="ECO:0000256" key="2">
    <source>
        <dbReference type="SAM" id="MobiDB-lite"/>
    </source>
</evidence>
<dbReference type="InterPro" id="IPR000551">
    <property type="entry name" value="MerR-type_HTH_dom"/>
</dbReference>
<dbReference type="Pfam" id="PF00376">
    <property type="entry name" value="MerR"/>
    <property type="match status" value="1"/>
</dbReference>
<dbReference type="PANTHER" id="PTHR30204:SF93">
    <property type="entry name" value="HTH MERR-TYPE DOMAIN-CONTAINING PROTEIN"/>
    <property type="match status" value="1"/>
</dbReference>
<reference evidence="4 5" key="1">
    <citation type="submission" date="2022-10" db="EMBL/GenBank/DDBJ databases">
        <title>The complete genomes of actinobacterial strains from the NBC collection.</title>
        <authorList>
            <person name="Joergensen T.S."/>
            <person name="Alvarez Arevalo M."/>
            <person name="Sterndorff E.B."/>
            <person name="Faurdal D."/>
            <person name="Vuksanovic O."/>
            <person name="Mourched A.-S."/>
            <person name="Charusanti P."/>
            <person name="Shaw S."/>
            <person name="Blin K."/>
            <person name="Weber T."/>
        </authorList>
    </citation>
    <scope>NUCLEOTIDE SEQUENCE [LARGE SCALE GENOMIC DNA]</scope>
    <source>
        <strain evidence="4 5">NBC 01753</strain>
    </source>
</reference>
<dbReference type="PROSITE" id="PS50937">
    <property type="entry name" value="HTH_MERR_2"/>
    <property type="match status" value="2"/>
</dbReference>
<name>A0ABZ1GSP1_9ACTN</name>
<dbReference type="InterPro" id="IPR047057">
    <property type="entry name" value="MerR_fam"/>
</dbReference>
<feature type="domain" description="HTH merR-type" evidence="3">
    <location>
        <begin position="131"/>
        <end position="185"/>
    </location>
</feature>
<dbReference type="SUPFAM" id="SSF46955">
    <property type="entry name" value="Putative DNA-binding domain"/>
    <property type="match status" value="2"/>
</dbReference>
<evidence type="ECO:0000313" key="4">
    <source>
        <dbReference type="EMBL" id="WSD08200.1"/>
    </source>
</evidence>
<protein>
    <submittedName>
        <fullName evidence="4">MerR family transcriptional regulator</fullName>
    </submittedName>
</protein>
<gene>
    <name evidence="4" type="ORF">OIE73_22350</name>
</gene>
<keyword evidence="1" id="KW-0238">DNA-binding</keyword>
<feature type="domain" description="HTH merR-type" evidence="3">
    <location>
        <begin position="20"/>
        <end position="55"/>
    </location>
</feature>
<feature type="region of interest" description="Disordered" evidence="2">
    <location>
        <begin position="247"/>
        <end position="294"/>
    </location>
</feature>
<accession>A0ABZ1GSP1</accession>
<dbReference type="RefSeq" id="WP_326754155.1">
    <property type="nucleotide sequence ID" value="NZ_CP109134.1"/>
</dbReference>
<dbReference type="Proteomes" id="UP001335325">
    <property type="component" value="Chromosome"/>
</dbReference>
<dbReference type="EMBL" id="CP109134">
    <property type="protein sequence ID" value="WSD08200.1"/>
    <property type="molecule type" value="Genomic_DNA"/>
</dbReference>
<dbReference type="Gene3D" id="1.10.1660.10">
    <property type="match status" value="2"/>
</dbReference>
<evidence type="ECO:0000256" key="1">
    <source>
        <dbReference type="ARBA" id="ARBA00023125"/>
    </source>
</evidence>
<dbReference type="InterPro" id="IPR009061">
    <property type="entry name" value="DNA-bd_dom_put_sf"/>
</dbReference>
<dbReference type="SMART" id="SM00422">
    <property type="entry name" value="HTH_MERR"/>
    <property type="match status" value="2"/>
</dbReference>
<dbReference type="CDD" id="cd04773">
    <property type="entry name" value="HTH_TioE_rpt2"/>
    <property type="match status" value="1"/>
</dbReference>
<dbReference type="Pfam" id="PF13411">
    <property type="entry name" value="MerR_1"/>
    <property type="match status" value="1"/>
</dbReference>